<dbReference type="KEGG" id="ptr:741504"/>
<dbReference type="Pfam" id="PF15466">
    <property type="entry name" value="DUF4635"/>
    <property type="match status" value="1"/>
</dbReference>
<dbReference type="EMBL" id="AACZ04058979">
    <property type="status" value="NOT_ANNOTATED_CDS"/>
    <property type="molecule type" value="Genomic_DNA"/>
</dbReference>
<gene>
    <name evidence="1 3" type="primary">SMIM23</name>
</gene>
<dbReference type="AlphaFoldDB" id="A0A2J8LXV3"/>
<dbReference type="Ensembl" id="ENSPTRT00000093300.1">
    <property type="protein sequence ID" value="ENSPTRP00000076629.1"/>
    <property type="gene ID" value="ENSPTRG00000017525.4"/>
</dbReference>
<protein>
    <submittedName>
        <fullName evidence="1">Small integral membrane protein 23</fullName>
    </submittedName>
</protein>
<proteinExistence type="predicted"/>
<organism evidence="1 2">
    <name type="scientific">Pan troglodytes</name>
    <name type="common">Chimpanzee</name>
    <dbReference type="NCBI Taxonomy" id="9598"/>
    <lineage>
        <taxon>Eukaryota</taxon>
        <taxon>Metazoa</taxon>
        <taxon>Chordata</taxon>
        <taxon>Craniata</taxon>
        <taxon>Vertebrata</taxon>
        <taxon>Euteleostomi</taxon>
        <taxon>Mammalia</taxon>
        <taxon>Eutheria</taxon>
        <taxon>Euarchontoglires</taxon>
        <taxon>Primates</taxon>
        <taxon>Haplorrhini</taxon>
        <taxon>Catarrhini</taxon>
        <taxon>Hominidae</taxon>
        <taxon>Pan</taxon>
    </lineage>
</organism>
<accession>A0A2J8LXV3</accession>
<dbReference type="GeneTree" id="ENSGT00390000017300"/>
<evidence type="ECO:0000313" key="3">
    <source>
        <dbReference type="VGNC" id="VGNC:13594"/>
    </source>
</evidence>
<sequence length="172" mass="20077">MATQQVDSRRQVAAEQVAAQLLERRRGSHRDDEKQTLLALLILVLYLSTEIWGSSWEVSERIRECNYYQNLAVPQGLEYQTDEPSEEPIKTIRNWLKEKLHVFSEKLEEEVQQLEQLAWDLELWLDALLGEPHQEEHCSTYKSHLWGWAWGLGREHKGGEGLPEISLSRAEL</sequence>
<dbReference type="CTD" id="644994"/>
<dbReference type="Proteomes" id="UP000002277">
    <property type="component" value="Chromosome 5"/>
</dbReference>
<dbReference type="PANTHER" id="PTHR37865">
    <property type="entry name" value="SMALL INTEGRAL MEMBRANE PROTEIN 23"/>
    <property type="match status" value="1"/>
</dbReference>
<name>A0A2J8LXV3_PANTR</name>
<dbReference type="PANTHER" id="PTHR37865:SF1">
    <property type="entry name" value="SMALL INTEGRAL MEMBRANE PROTEIN 23"/>
    <property type="match status" value="1"/>
</dbReference>
<accession>A0A2I3SHY9</accession>
<reference evidence="1" key="2">
    <citation type="submission" date="2025-08" db="UniProtKB">
        <authorList>
            <consortium name="Ensembl"/>
        </authorList>
    </citation>
    <scope>IDENTIFICATION</scope>
</reference>
<reference evidence="1 2" key="1">
    <citation type="journal article" date="2005" name="Nature">
        <title>Initial sequence of the chimpanzee genome and comparison with the human genome.</title>
        <authorList>
            <consortium name="Chimpanzee sequencing and analysis consortium"/>
        </authorList>
    </citation>
    <scope>NUCLEOTIDE SEQUENCE [LARGE SCALE GENOMIC DNA]</scope>
</reference>
<evidence type="ECO:0000313" key="1">
    <source>
        <dbReference type="Ensembl" id="ENSPTRP00000076629.1"/>
    </source>
</evidence>
<dbReference type="InterPro" id="IPR027880">
    <property type="entry name" value="DUF4635"/>
</dbReference>
<dbReference type="GeneID" id="741504"/>
<reference evidence="1" key="3">
    <citation type="submission" date="2025-09" db="UniProtKB">
        <authorList>
            <consortium name="Ensembl"/>
        </authorList>
    </citation>
    <scope>IDENTIFICATION</scope>
</reference>
<dbReference type="InParanoid" id="A0A2J8LXV3"/>
<dbReference type="OMA" id="GSRCEDK"/>
<dbReference type="VGNC" id="VGNC:13594">
    <property type="gene designation" value="SMIM23"/>
</dbReference>
<dbReference type="STRING" id="9598.ENSPTRP00000076629"/>
<evidence type="ECO:0000313" key="2">
    <source>
        <dbReference type="Proteomes" id="UP000002277"/>
    </source>
</evidence>
<keyword evidence="2" id="KW-1185">Reference proteome</keyword>
<dbReference type="Bgee" id="ENSPTRG00000017525">
    <property type="expression patterns" value="Expressed in testis and 1 other cell type or tissue"/>
</dbReference>